<accession>A0A8G2F2M3</accession>
<dbReference type="OrthoDB" id="5431564at2"/>
<comment type="similarity">
    <text evidence="1 2">Belongs to the RTX toxin acyltransferase family.</text>
</comment>
<evidence type="ECO:0000313" key="5">
    <source>
        <dbReference type="Proteomes" id="UP000198615"/>
    </source>
</evidence>
<dbReference type="AlphaFoldDB" id="A0A8G2F2M3"/>
<comment type="subcellular location">
    <subcellularLocation>
        <location evidence="2">Cytoplasm</location>
    </subcellularLocation>
</comment>
<protein>
    <recommendedName>
        <fullName evidence="2">RTX toxin-activating lysine-acyltransferase</fullName>
        <ecNumber evidence="2">2.3.1.-</ecNumber>
    </recommendedName>
</protein>
<keyword evidence="2" id="KW-0963">Cytoplasm</keyword>
<dbReference type="RefSeq" id="WP_028793443.1">
    <property type="nucleotide sequence ID" value="NZ_FNBW01000004.1"/>
</dbReference>
<dbReference type="GO" id="GO:0009404">
    <property type="term" value="P:toxin metabolic process"/>
    <property type="evidence" value="ECO:0007669"/>
    <property type="project" value="UniProtKB-UniRule"/>
</dbReference>
<dbReference type="GO" id="GO:0031640">
    <property type="term" value="P:killing of cells of another organism"/>
    <property type="evidence" value="ECO:0007669"/>
    <property type="project" value="UniProtKB-KW"/>
</dbReference>
<dbReference type="EC" id="2.3.1.-" evidence="2"/>
<keyword evidence="2 4" id="KW-0808">Transferase</keyword>
<evidence type="ECO:0000256" key="1">
    <source>
        <dbReference type="ARBA" id="ARBA00005686"/>
    </source>
</evidence>
<keyword evidence="2 4" id="KW-0012">Acyltransferase</keyword>
<organism evidence="4 5">
    <name type="scientific">Thalassobaculum litoreum DSM 18839</name>
    <dbReference type="NCBI Taxonomy" id="1123362"/>
    <lineage>
        <taxon>Bacteria</taxon>
        <taxon>Pseudomonadati</taxon>
        <taxon>Pseudomonadota</taxon>
        <taxon>Alphaproteobacteria</taxon>
        <taxon>Rhodospirillales</taxon>
        <taxon>Thalassobaculaceae</taxon>
        <taxon>Thalassobaculum</taxon>
    </lineage>
</organism>
<name>A0A8G2F2M3_9PROT</name>
<dbReference type="Pfam" id="PF02794">
    <property type="entry name" value="HlyC"/>
    <property type="match status" value="1"/>
</dbReference>
<keyword evidence="5" id="KW-1185">Reference proteome</keyword>
<feature type="compositionally biased region" description="Low complexity" evidence="3">
    <location>
        <begin position="23"/>
        <end position="32"/>
    </location>
</feature>
<comment type="caution">
    <text evidence="4">The sequence shown here is derived from an EMBL/GenBank/DDBJ whole genome shotgun (WGS) entry which is preliminary data.</text>
</comment>
<dbReference type="GO" id="GO:0005737">
    <property type="term" value="C:cytoplasm"/>
    <property type="evidence" value="ECO:0007669"/>
    <property type="project" value="UniProtKB-SubCell"/>
</dbReference>
<dbReference type="EMBL" id="FNBW01000004">
    <property type="protein sequence ID" value="SDF58063.1"/>
    <property type="molecule type" value="Genomic_DNA"/>
</dbReference>
<dbReference type="GO" id="GO:0016746">
    <property type="term" value="F:acyltransferase activity"/>
    <property type="evidence" value="ECO:0007669"/>
    <property type="project" value="UniProtKB-UniRule"/>
</dbReference>
<feature type="region of interest" description="Disordered" evidence="3">
    <location>
        <begin position="1"/>
        <end position="34"/>
    </location>
</feature>
<evidence type="ECO:0000313" key="4">
    <source>
        <dbReference type="EMBL" id="SDF58063.1"/>
    </source>
</evidence>
<dbReference type="Proteomes" id="UP000198615">
    <property type="component" value="Unassembled WGS sequence"/>
</dbReference>
<reference evidence="4 5" key="1">
    <citation type="submission" date="2016-10" db="EMBL/GenBank/DDBJ databases">
        <authorList>
            <person name="Varghese N."/>
            <person name="Submissions S."/>
        </authorList>
    </citation>
    <scope>NUCLEOTIDE SEQUENCE [LARGE SCALE GENOMIC DNA]</scope>
    <source>
        <strain evidence="4 5">DSM 18839</strain>
    </source>
</reference>
<evidence type="ECO:0000256" key="2">
    <source>
        <dbReference type="RuleBase" id="RU368102"/>
    </source>
</evidence>
<keyword evidence="2" id="KW-0204">Cytolysis</keyword>
<gene>
    <name evidence="4" type="ORF">SAMN05660686_01744</name>
</gene>
<evidence type="ECO:0000256" key="3">
    <source>
        <dbReference type="SAM" id="MobiDB-lite"/>
    </source>
</evidence>
<dbReference type="InterPro" id="IPR003996">
    <property type="entry name" value="RTX_toxin-activating_protC_bac"/>
</dbReference>
<sequence length="179" mass="19506">MSDQTVFGTDGSGAEPGPEREAPATAAAPAADAPRDDMTRLLGQIVSLMGQSPAHRHIFISDLEWLVLPPLTKRQVRIWRRRTERGVAPMVYASWAMVTEEVEKRLLQGQNRLRPNEWDGGSIPWLIDLVAPYGGGDAALNELVDQTFGGKAIKALVPTPGGGFAVRQIQPRSATQEKK</sequence>
<proteinExistence type="inferred from homology"/>
<comment type="function">
    <text evidence="2">Involved in fatty acylation of protoxin at internal lysine residues, thereby converting it to the active toxin.</text>
</comment>